<sequence>MNLCIFNCNSQELKEICGYLIILAVSSFLAPAKVLGLIWNTDEDSIRIETAALEQYVKHIKEITKRSVWEFVAKIYDPTGFISPFIGNFKILLQKIWVKEFDWL</sequence>
<protein>
    <submittedName>
        <fullName evidence="1">Transposable element Tcb2 transposase</fullName>
    </submittedName>
</protein>
<dbReference type="Proteomes" id="UP000887116">
    <property type="component" value="Unassembled WGS sequence"/>
</dbReference>
<dbReference type="AlphaFoldDB" id="A0A8X6HCW7"/>
<proteinExistence type="predicted"/>
<evidence type="ECO:0000313" key="2">
    <source>
        <dbReference type="Proteomes" id="UP000887116"/>
    </source>
</evidence>
<dbReference type="OrthoDB" id="8065733at2759"/>
<evidence type="ECO:0000313" key="1">
    <source>
        <dbReference type="EMBL" id="GFR21058.1"/>
    </source>
</evidence>
<gene>
    <name evidence="1" type="primary">X975_16076</name>
    <name evidence="1" type="ORF">TNCT_571451</name>
</gene>
<dbReference type="Pfam" id="PF05380">
    <property type="entry name" value="Peptidase_A17"/>
    <property type="match status" value="1"/>
</dbReference>
<comment type="caution">
    <text evidence="1">The sequence shown here is derived from an EMBL/GenBank/DDBJ whole genome shotgun (WGS) entry which is preliminary data.</text>
</comment>
<dbReference type="EMBL" id="BMAO01008127">
    <property type="protein sequence ID" value="GFR21058.1"/>
    <property type="molecule type" value="Genomic_DNA"/>
</dbReference>
<name>A0A8X6HCW7_TRICU</name>
<organism evidence="1 2">
    <name type="scientific">Trichonephila clavata</name>
    <name type="common">Joro spider</name>
    <name type="synonym">Nephila clavata</name>
    <dbReference type="NCBI Taxonomy" id="2740835"/>
    <lineage>
        <taxon>Eukaryota</taxon>
        <taxon>Metazoa</taxon>
        <taxon>Ecdysozoa</taxon>
        <taxon>Arthropoda</taxon>
        <taxon>Chelicerata</taxon>
        <taxon>Arachnida</taxon>
        <taxon>Araneae</taxon>
        <taxon>Araneomorphae</taxon>
        <taxon>Entelegynae</taxon>
        <taxon>Araneoidea</taxon>
        <taxon>Nephilidae</taxon>
        <taxon>Trichonephila</taxon>
    </lineage>
</organism>
<accession>A0A8X6HCW7</accession>
<keyword evidence="2" id="KW-1185">Reference proteome</keyword>
<reference evidence="1" key="1">
    <citation type="submission" date="2020-07" db="EMBL/GenBank/DDBJ databases">
        <title>Multicomponent nature underlies the extraordinary mechanical properties of spider dragline silk.</title>
        <authorList>
            <person name="Kono N."/>
            <person name="Nakamura H."/>
            <person name="Mori M."/>
            <person name="Yoshida Y."/>
            <person name="Ohtoshi R."/>
            <person name="Malay A.D."/>
            <person name="Moran D.A.P."/>
            <person name="Tomita M."/>
            <person name="Numata K."/>
            <person name="Arakawa K."/>
        </authorList>
    </citation>
    <scope>NUCLEOTIDE SEQUENCE</scope>
</reference>
<dbReference type="InterPro" id="IPR008042">
    <property type="entry name" value="Retrotrans_Pao"/>
</dbReference>